<dbReference type="STRING" id="638302.HMPREF0908_0156"/>
<reference evidence="1 2" key="1">
    <citation type="submission" date="2009-04" db="EMBL/GenBank/DDBJ databases">
        <authorList>
            <person name="Qin X."/>
            <person name="Bachman B."/>
            <person name="Battles P."/>
            <person name="Bell A."/>
            <person name="Bess C."/>
            <person name="Bickham C."/>
            <person name="Chaboub L."/>
            <person name="Chen D."/>
            <person name="Coyle M."/>
            <person name="Deiros D.R."/>
            <person name="Dinh H."/>
            <person name="Forbes L."/>
            <person name="Fowler G."/>
            <person name="Francisco L."/>
            <person name="Fu Q."/>
            <person name="Gubbala S."/>
            <person name="Hale W."/>
            <person name="Han Y."/>
            <person name="Hemphill L."/>
            <person name="Highlander S.K."/>
            <person name="Hirani K."/>
            <person name="Hogues M."/>
            <person name="Jackson L."/>
            <person name="Jakkamsetti A."/>
            <person name="Javaid M."/>
            <person name="Jiang H."/>
            <person name="Korchina V."/>
            <person name="Kovar C."/>
            <person name="Lara F."/>
            <person name="Lee S."/>
            <person name="Mata R."/>
            <person name="Mathew T."/>
            <person name="Moen C."/>
            <person name="Morales K."/>
            <person name="Munidasa M."/>
            <person name="Nazareth L."/>
            <person name="Ngo R."/>
            <person name="Nguyen L."/>
            <person name="Okwuonu G."/>
            <person name="Ongeri F."/>
            <person name="Patil S."/>
            <person name="Petrosino J."/>
            <person name="Pham C."/>
            <person name="Pham P."/>
            <person name="Pu L.-L."/>
            <person name="Puazo M."/>
            <person name="Raj R."/>
            <person name="Reid J."/>
            <person name="Rouhana J."/>
            <person name="Saada N."/>
            <person name="Shang Y."/>
            <person name="Simmons D."/>
            <person name="Thornton R."/>
            <person name="Warren J."/>
            <person name="Weissenberger G."/>
            <person name="Zhang J."/>
            <person name="Zhang L."/>
            <person name="Zhou C."/>
            <person name="Zhu D."/>
            <person name="Muzny D."/>
            <person name="Worley K."/>
            <person name="Gibbs R."/>
        </authorList>
    </citation>
    <scope>NUCLEOTIDE SEQUENCE [LARGE SCALE GENOMIC DNA]</scope>
    <source>
        <strain evidence="1 2">ATCC 43531</strain>
    </source>
</reference>
<protein>
    <submittedName>
        <fullName evidence="1">Uncharacterized protein</fullName>
    </submittedName>
</protein>
<proteinExistence type="predicted"/>
<dbReference type="HOGENOM" id="CLU_3239494_0_0_9"/>
<name>C4V0P5_9FIRM</name>
<organism evidence="1 2">
    <name type="scientific">Selenomonas flueggei ATCC 43531</name>
    <dbReference type="NCBI Taxonomy" id="638302"/>
    <lineage>
        <taxon>Bacteria</taxon>
        <taxon>Bacillati</taxon>
        <taxon>Bacillota</taxon>
        <taxon>Negativicutes</taxon>
        <taxon>Selenomonadales</taxon>
        <taxon>Selenomonadaceae</taxon>
        <taxon>Selenomonas</taxon>
    </lineage>
</organism>
<dbReference type="EMBL" id="ACLA01000002">
    <property type="protein sequence ID" value="EEQ49574.1"/>
    <property type="molecule type" value="Genomic_DNA"/>
</dbReference>
<dbReference type="Proteomes" id="UP000005309">
    <property type="component" value="Unassembled WGS sequence"/>
</dbReference>
<sequence length="43" mass="4997">MLRPQNVRDSDNSSVGRFISMHDMKAMRQAAKYIGNEEIERTI</sequence>
<evidence type="ECO:0000313" key="2">
    <source>
        <dbReference type="Proteomes" id="UP000005309"/>
    </source>
</evidence>
<comment type="caution">
    <text evidence="1">The sequence shown here is derived from an EMBL/GenBank/DDBJ whole genome shotgun (WGS) entry which is preliminary data.</text>
</comment>
<keyword evidence="2" id="KW-1185">Reference proteome</keyword>
<evidence type="ECO:0000313" key="1">
    <source>
        <dbReference type="EMBL" id="EEQ49574.1"/>
    </source>
</evidence>
<dbReference type="AlphaFoldDB" id="C4V0P5"/>
<gene>
    <name evidence="1" type="ORF">HMPREF0908_0156</name>
</gene>
<accession>C4V0P5</accession>